<proteinExistence type="predicted"/>
<dbReference type="Proteomes" id="UP000645257">
    <property type="component" value="Unassembled WGS sequence"/>
</dbReference>
<protein>
    <submittedName>
        <fullName evidence="1">Uncharacterized protein</fullName>
    </submittedName>
</protein>
<dbReference type="AlphaFoldDB" id="A0A918P466"/>
<reference evidence="1" key="1">
    <citation type="journal article" date="2014" name="Int. J. Syst. Evol. Microbiol.">
        <title>Complete genome sequence of Corynebacterium casei LMG S-19264T (=DSM 44701T), isolated from a smear-ripened cheese.</title>
        <authorList>
            <consortium name="US DOE Joint Genome Institute (JGI-PGF)"/>
            <person name="Walter F."/>
            <person name="Albersmeier A."/>
            <person name="Kalinowski J."/>
            <person name="Ruckert C."/>
        </authorList>
    </citation>
    <scope>NUCLEOTIDE SEQUENCE</scope>
    <source>
        <strain evidence="1">KCTC 32182</strain>
    </source>
</reference>
<evidence type="ECO:0000313" key="2">
    <source>
        <dbReference type="Proteomes" id="UP000645257"/>
    </source>
</evidence>
<evidence type="ECO:0000313" key="1">
    <source>
        <dbReference type="EMBL" id="GGY20203.1"/>
    </source>
</evidence>
<comment type="caution">
    <text evidence="1">The sequence shown here is derived from an EMBL/GenBank/DDBJ whole genome shotgun (WGS) entry which is preliminary data.</text>
</comment>
<sequence>MSATLYTSLGIGNDGAARTLADRTVVVNVATRGLTGQPDDATGTIAVAQSPGGNPLGTELCAVPQAIALPN</sequence>
<reference evidence="1" key="2">
    <citation type="submission" date="2020-09" db="EMBL/GenBank/DDBJ databases">
        <authorList>
            <person name="Sun Q."/>
            <person name="Kim S."/>
        </authorList>
    </citation>
    <scope>NUCLEOTIDE SEQUENCE</scope>
    <source>
        <strain evidence="1">KCTC 32182</strain>
    </source>
</reference>
<dbReference type="RefSeq" id="WP_189534742.1">
    <property type="nucleotide sequence ID" value="NZ_BMYX01000014.1"/>
</dbReference>
<name>A0A918P466_9NEIS</name>
<dbReference type="EMBL" id="BMYX01000014">
    <property type="protein sequence ID" value="GGY20203.1"/>
    <property type="molecule type" value="Genomic_DNA"/>
</dbReference>
<keyword evidence="2" id="KW-1185">Reference proteome</keyword>
<organism evidence="1 2">
    <name type="scientific">Paludibacterium paludis</name>
    <dbReference type="NCBI Taxonomy" id="1225769"/>
    <lineage>
        <taxon>Bacteria</taxon>
        <taxon>Pseudomonadati</taxon>
        <taxon>Pseudomonadota</taxon>
        <taxon>Betaproteobacteria</taxon>
        <taxon>Neisseriales</taxon>
        <taxon>Chromobacteriaceae</taxon>
        <taxon>Paludibacterium</taxon>
    </lineage>
</organism>
<accession>A0A918P466</accession>
<gene>
    <name evidence="1" type="ORF">GCM10011289_24670</name>
</gene>